<evidence type="ECO:0000313" key="8">
    <source>
        <dbReference type="EMBL" id="EET62527.1"/>
    </source>
</evidence>
<dbReference type="CDD" id="cd16913">
    <property type="entry name" value="YkuD_like"/>
    <property type="match status" value="1"/>
</dbReference>
<dbReference type="SUPFAM" id="SSF141523">
    <property type="entry name" value="L,D-transpeptidase catalytic domain-like"/>
    <property type="match status" value="1"/>
</dbReference>
<dbReference type="GO" id="GO:0008360">
    <property type="term" value="P:regulation of cell shape"/>
    <property type="evidence" value="ECO:0007669"/>
    <property type="project" value="UniProtKB-UniRule"/>
</dbReference>
<dbReference type="OrthoDB" id="3176960at2"/>
<dbReference type="Proteomes" id="UP000005561">
    <property type="component" value="Unassembled WGS sequence"/>
</dbReference>
<dbReference type="GO" id="GO:0071972">
    <property type="term" value="F:peptidoglycan L,D-transpeptidase activity"/>
    <property type="evidence" value="ECO:0007669"/>
    <property type="project" value="TreeGrafter"/>
</dbReference>
<feature type="domain" description="L,D-TPase catalytic" evidence="7">
    <location>
        <begin position="360"/>
        <end position="485"/>
    </location>
</feature>
<dbReference type="InterPro" id="IPR038063">
    <property type="entry name" value="Transpep_catalytic_dom"/>
</dbReference>
<evidence type="ECO:0000259" key="7">
    <source>
        <dbReference type="PROSITE" id="PS52029"/>
    </source>
</evidence>
<keyword evidence="2" id="KW-0808">Transferase</keyword>
<evidence type="ECO:0000256" key="2">
    <source>
        <dbReference type="ARBA" id="ARBA00022679"/>
    </source>
</evidence>
<evidence type="ECO:0000256" key="1">
    <source>
        <dbReference type="ARBA" id="ARBA00004752"/>
    </source>
</evidence>
<comment type="pathway">
    <text evidence="1 6">Cell wall biogenesis; peptidoglycan biosynthesis.</text>
</comment>
<dbReference type="Pfam" id="PF03734">
    <property type="entry name" value="YkuD"/>
    <property type="match status" value="1"/>
</dbReference>
<dbReference type="InterPro" id="IPR038054">
    <property type="entry name" value="LD_TPept-like_central_sf"/>
</dbReference>
<keyword evidence="9" id="KW-1185">Reference proteome</keyword>
<dbReference type="UniPathway" id="UPA00219"/>
<evidence type="ECO:0000256" key="3">
    <source>
        <dbReference type="ARBA" id="ARBA00022960"/>
    </source>
</evidence>
<dbReference type="GO" id="GO:0018104">
    <property type="term" value="P:peptidoglycan-protein cross-linking"/>
    <property type="evidence" value="ECO:0007669"/>
    <property type="project" value="TreeGrafter"/>
</dbReference>
<feature type="active site" description="Nucleophile" evidence="6">
    <location>
        <position position="461"/>
    </location>
</feature>
<dbReference type="eggNOG" id="COG1376">
    <property type="taxonomic scope" value="Bacteria"/>
</dbReference>
<gene>
    <name evidence="8" type="ORF">BRYFOR_05562</name>
</gene>
<dbReference type="GO" id="GO:0005576">
    <property type="term" value="C:extracellular region"/>
    <property type="evidence" value="ECO:0007669"/>
    <property type="project" value="TreeGrafter"/>
</dbReference>
<keyword evidence="4 6" id="KW-0573">Peptidoglycan synthesis</keyword>
<evidence type="ECO:0000256" key="6">
    <source>
        <dbReference type="PROSITE-ProRule" id="PRU01373"/>
    </source>
</evidence>
<keyword evidence="5 6" id="KW-0961">Cell wall biogenesis/degradation</keyword>
<dbReference type="MEROPS" id="C82.001"/>
<keyword evidence="3 6" id="KW-0133">Cell shape</keyword>
<dbReference type="PROSITE" id="PS52029">
    <property type="entry name" value="LD_TPASE"/>
    <property type="match status" value="1"/>
</dbReference>
<dbReference type="InterPro" id="IPR050979">
    <property type="entry name" value="LD-transpeptidase"/>
</dbReference>
<dbReference type="GO" id="GO:0016740">
    <property type="term" value="F:transferase activity"/>
    <property type="evidence" value="ECO:0007669"/>
    <property type="project" value="UniProtKB-KW"/>
</dbReference>
<sequence length="486" mass="54463">MRRNRRKRINRQKLEKRRSFRKKALIFLTAVVAVTAADLLYVNLMDGRFYHHTTLNGYSVSGMTAEEVVEYLKEPYNSLMLRIDEQGETVLQAPFDEIGYQVDEQALLKAVEDLIKRQSAFVYPGLLFGDRYGARVPFTVDEETFSSAVCADSLTKPRVTTTDATLVEQDGGFVIQPEVYGTDFEDSDLQALVKEAIDEQLSGGSADTTVTVEIPESIYRVPSVTQDDPDLADTLALYQRYCDAEITYTFGDVTEVLGWDTIRDWILPDSPDDPIDEEAIYNYVYALAGEYDTYGLPRTFESTNRGTMTIAYNNYGYEIDIEGEVAQLKADIAANTATTREPVYYHSGYNRNGKDDLNGTYVEVDLSNQYLWFYKHGGLVVESAIVSGLPTEDRATHEGVFTIPYKQSPANLVGQGGGPGESWDVEVEYWMPFDDGQGLHDATWQSSFGGNVYQYAGSHGCINLPLDVAAAIYYEMEEDVAILIYS</sequence>
<dbReference type="AlphaFoldDB" id="C6LAC0"/>
<dbReference type="PANTHER" id="PTHR30582:SF33">
    <property type="entry name" value="EXPORTED PROTEIN"/>
    <property type="match status" value="1"/>
</dbReference>
<comment type="caution">
    <text evidence="8">The sequence shown here is derived from an EMBL/GenBank/DDBJ whole genome shotgun (WGS) entry which is preliminary data.</text>
</comment>
<reference evidence="8" key="1">
    <citation type="submission" date="2009-07" db="EMBL/GenBank/DDBJ databases">
        <authorList>
            <person name="Weinstock G."/>
            <person name="Sodergren E."/>
            <person name="Clifton S."/>
            <person name="Fulton L."/>
            <person name="Fulton B."/>
            <person name="Courtney L."/>
            <person name="Fronick C."/>
            <person name="Harrison M."/>
            <person name="Strong C."/>
            <person name="Farmer C."/>
            <person name="Delahaunty K."/>
            <person name="Markovic C."/>
            <person name="Hall O."/>
            <person name="Minx P."/>
            <person name="Tomlinson C."/>
            <person name="Mitreva M."/>
            <person name="Nelson J."/>
            <person name="Hou S."/>
            <person name="Wollam A."/>
            <person name="Pepin K.H."/>
            <person name="Johnson M."/>
            <person name="Bhonagiri V."/>
            <person name="Nash W.E."/>
            <person name="Warren W."/>
            <person name="Chinwalla A."/>
            <person name="Mardis E.R."/>
            <person name="Wilson R.K."/>
        </authorList>
    </citation>
    <scope>NUCLEOTIDE SEQUENCE [LARGE SCALE GENOMIC DNA]</scope>
    <source>
        <strain evidence="8">DSM 14469</strain>
    </source>
</reference>
<evidence type="ECO:0000256" key="4">
    <source>
        <dbReference type="ARBA" id="ARBA00022984"/>
    </source>
</evidence>
<dbReference type="Gene3D" id="2.40.440.10">
    <property type="entry name" value="L,D-transpeptidase catalytic domain-like"/>
    <property type="match status" value="1"/>
</dbReference>
<organism evidence="8 9">
    <name type="scientific">Marvinbryantia formatexigens DSM 14469</name>
    <dbReference type="NCBI Taxonomy" id="478749"/>
    <lineage>
        <taxon>Bacteria</taxon>
        <taxon>Bacillati</taxon>
        <taxon>Bacillota</taxon>
        <taxon>Clostridia</taxon>
        <taxon>Lachnospirales</taxon>
        <taxon>Lachnospiraceae</taxon>
        <taxon>Marvinbryantia</taxon>
    </lineage>
</organism>
<dbReference type="STRING" id="168384.SAMN05660368_02176"/>
<evidence type="ECO:0000313" key="9">
    <source>
        <dbReference type="Proteomes" id="UP000005561"/>
    </source>
</evidence>
<dbReference type="Gene3D" id="3.10.20.800">
    <property type="match status" value="1"/>
</dbReference>
<feature type="active site" description="Proton donor/acceptor" evidence="6">
    <location>
        <position position="440"/>
    </location>
</feature>
<dbReference type="GO" id="GO:0071555">
    <property type="term" value="P:cell wall organization"/>
    <property type="evidence" value="ECO:0007669"/>
    <property type="project" value="UniProtKB-UniRule"/>
</dbReference>
<accession>C6LAC0</accession>
<protein>
    <recommendedName>
        <fullName evidence="7">L,D-TPase catalytic domain-containing protein</fullName>
    </recommendedName>
</protein>
<proteinExistence type="predicted"/>
<dbReference type="SUPFAM" id="SSF143985">
    <property type="entry name" value="L,D-transpeptidase pre-catalytic domain-like"/>
    <property type="match status" value="1"/>
</dbReference>
<dbReference type="InterPro" id="IPR005490">
    <property type="entry name" value="LD_TPept_cat_dom"/>
</dbReference>
<dbReference type="RefSeq" id="WP_006860362.1">
    <property type="nucleotide sequence ID" value="NZ_ACCL02000002.1"/>
</dbReference>
<evidence type="ECO:0000256" key="5">
    <source>
        <dbReference type="ARBA" id="ARBA00023316"/>
    </source>
</evidence>
<dbReference type="PANTHER" id="PTHR30582">
    <property type="entry name" value="L,D-TRANSPEPTIDASE"/>
    <property type="match status" value="1"/>
</dbReference>
<name>C6LAC0_9FIRM</name>
<dbReference type="EMBL" id="ACCL02000002">
    <property type="protein sequence ID" value="EET62527.1"/>
    <property type="molecule type" value="Genomic_DNA"/>
</dbReference>